<protein>
    <submittedName>
        <fullName evidence="2">Uncharacterized protein</fullName>
    </submittedName>
</protein>
<proteinExistence type="predicted"/>
<name>A0A9D4M6M5_DREPO</name>
<sequence>MQNTLHDHPIPFPSVGDPSLSNLIFADDNDLMGGANSELQVSPTDSMKSRSKRSAR</sequence>
<reference evidence="2" key="1">
    <citation type="journal article" date="2019" name="bioRxiv">
        <title>The Genome of the Zebra Mussel, Dreissena polymorpha: A Resource for Invasive Species Research.</title>
        <authorList>
            <person name="McCartney M.A."/>
            <person name="Auch B."/>
            <person name="Kono T."/>
            <person name="Mallez S."/>
            <person name="Zhang Y."/>
            <person name="Obille A."/>
            <person name="Becker A."/>
            <person name="Abrahante J.E."/>
            <person name="Garbe J."/>
            <person name="Badalamenti J.P."/>
            <person name="Herman A."/>
            <person name="Mangelson H."/>
            <person name="Liachko I."/>
            <person name="Sullivan S."/>
            <person name="Sone E.D."/>
            <person name="Koren S."/>
            <person name="Silverstein K.A.T."/>
            <person name="Beckman K.B."/>
            <person name="Gohl D.M."/>
        </authorList>
    </citation>
    <scope>NUCLEOTIDE SEQUENCE</scope>
    <source>
        <strain evidence="2">Duluth1</strain>
        <tissue evidence="2">Whole animal</tissue>
    </source>
</reference>
<organism evidence="2 3">
    <name type="scientific">Dreissena polymorpha</name>
    <name type="common">Zebra mussel</name>
    <name type="synonym">Mytilus polymorpha</name>
    <dbReference type="NCBI Taxonomy" id="45954"/>
    <lineage>
        <taxon>Eukaryota</taxon>
        <taxon>Metazoa</taxon>
        <taxon>Spiralia</taxon>
        <taxon>Lophotrochozoa</taxon>
        <taxon>Mollusca</taxon>
        <taxon>Bivalvia</taxon>
        <taxon>Autobranchia</taxon>
        <taxon>Heteroconchia</taxon>
        <taxon>Euheterodonta</taxon>
        <taxon>Imparidentia</taxon>
        <taxon>Neoheterodontei</taxon>
        <taxon>Myida</taxon>
        <taxon>Dreissenoidea</taxon>
        <taxon>Dreissenidae</taxon>
        <taxon>Dreissena</taxon>
    </lineage>
</organism>
<dbReference type="AlphaFoldDB" id="A0A9D4M6M5"/>
<gene>
    <name evidence="2" type="ORF">DPMN_035082</name>
</gene>
<evidence type="ECO:0000256" key="1">
    <source>
        <dbReference type="SAM" id="MobiDB-lite"/>
    </source>
</evidence>
<accession>A0A9D4M6M5</accession>
<evidence type="ECO:0000313" key="2">
    <source>
        <dbReference type="EMBL" id="KAH3871867.1"/>
    </source>
</evidence>
<feature type="region of interest" description="Disordered" evidence="1">
    <location>
        <begin position="28"/>
        <end position="56"/>
    </location>
</feature>
<feature type="compositionally biased region" description="Polar residues" evidence="1">
    <location>
        <begin position="37"/>
        <end position="46"/>
    </location>
</feature>
<dbReference type="EMBL" id="JAIWYP010000002">
    <property type="protein sequence ID" value="KAH3871867.1"/>
    <property type="molecule type" value="Genomic_DNA"/>
</dbReference>
<dbReference type="Proteomes" id="UP000828390">
    <property type="component" value="Unassembled WGS sequence"/>
</dbReference>
<keyword evidence="3" id="KW-1185">Reference proteome</keyword>
<evidence type="ECO:0000313" key="3">
    <source>
        <dbReference type="Proteomes" id="UP000828390"/>
    </source>
</evidence>
<reference evidence="2" key="2">
    <citation type="submission" date="2020-11" db="EMBL/GenBank/DDBJ databases">
        <authorList>
            <person name="McCartney M.A."/>
            <person name="Auch B."/>
            <person name="Kono T."/>
            <person name="Mallez S."/>
            <person name="Becker A."/>
            <person name="Gohl D.M."/>
            <person name="Silverstein K.A.T."/>
            <person name="Koren S."/>
            <person name="Bechman K.B."/>
            <person name="Herman A."/>
            <person name="Abrahante J.E."/>
            <person name="Garbe J."/>
        </authorList>
    </citation>
    <scope>NUCLEOTIDE SEQUENCE</scope>
    <source>
        <strain evidence="2">Duluth1</strain>
        <tissue evidence="2">Whole animal</tissue>
    </source>
</reference>
<comment type="caution">
    <text evidence="2">The sequence shown here is derived from an EMBL/GenBank/DDBJ whole genome shotgun (WGS) entry which is preliminary data.</text>
</comment>